<evidence type="ECO:0008006" key="7">
    <source>
        <dbReference type="Google" id="ProtNLM"/>
    </source>
</evidence>
<dbReference type="Proteomes" id="UP000262901">
    <property type="component" value="Unassembled WGS sequence"/>
</dbReference>
<dbReference type="EMBL" id="CP031733">
    <property type="protein sequence ID" value="AXQ79774.1"/>
    <property type="molecule type" value="Genomic_DNA"/>
</dbReference>
<dbReference type="EMBL" id="QVQY01000010">
    <property type="protein sequence ID" value="RFU51141.1"/>
    <property type="molecule type" value="Genomic_DNA"/>
</dbReference>
<evidence type="ECO:0000313" key="5">
    <source>
        <dbReference type="Proteomes" id="UP000262901"/>
    </source>
</evidence>
<accession>A0A346NFH9</accession>
<reference evidence="2 6" key="1">
    <citation type="submission" date="2018-08" db="EMBL/GenBank/DDBJ databases">
        <title>Draft genome of Streptococcus sp .nov. Z2.</title>
        <authorList>
            <person name="Tian Z."/>
        </authorList>
    </citation>
    <scope>NUCLEOTIDE SEQUENCE [LARGE SCALE GENOMIC DNA]</scope>
    <source>
        <strain evidence="2 6">Z2</strain>
    </source>
</reference>
<reference evidence="4" key="3">
    <citation type="submission" date="2018-08" db="EMBL/GenBank/DDBJ databases">
        <title>Streptococcus chenjunshii sp. nov., isolated from stools sample of the Tibetan antelope in the Qinghai-Tibet plateau, China.</title>
        <authorList>
            <person name="Tian Z."/>
        </authorList>
    </citation>
    <scope>NUCLEOTIDE SEQUENCE [LARGE SCALE GENOMIC DNA]</scope>
    <source>
        <strain evidence="4">Z15</strain>
    </source>
</reference>
<sequence length="647" mass="69566">MSVYWGTVSKSIENNTSRVRVWATLSTSDYGSVYGVTAPLTININGGGAIEQVAVNIGAGSTATIWQKEYTINHNADGTKSFNISLTLALNVDGYSSCTVSQTATLGTIPRASDVTVNSVTIGSALNIKINRVSDNFKHTVRYGWYNKTGVIASNIDTSTSWTVPMDFCNDMPNSASSWGTIYVDTYSGGTLIGTKSATFTATVPASVKPTFTGFRLSDTNAAAQKLIPNDTHYIQVISNIQVDFDGGKGVYGSSIAGYKAEIVGKNQSTTVNGGTLGLMPYSGEVTVRASVFDSRGRQSDVKETKVTVLEYFAPTLSFDVQRSGSTSSTFTVNRNARIAALSVDGEQKNVMTLSFKVAQRGSTSYTTDSSPASGSWLSLSSLTNSQANLSGTYAANKAWTVIGTLEDRFTKTEFMASVATESVVMSYDTSGVGINKIRERGALDVRGDIYANDSPIQQHELTRKDGRSPYNAANTLDLNTCTINKFFSVNVPINGPSVSGPNEFYVAVYSESDNYLSQMLIQKGTGNIYTRTRHGGNWTNWLSFASASHNNLVNSGWQTAGMSVSWAKYKKVGDVVYIDIQVPANTSNRTFGYLPAGYRPSHGLMLPAQRWRLDGLSANVQIEANGEIIILNASSDTVKAQVSFCV</sequence>
<evidence type="ECO:0000313" key="1">
    <source>
        <dbReference type="EMBL" id="AXQ79774.1"/>
    </source>
</evidence>
<dbReference type="OrthoDB" id="2065107at2"/>
<dbReference type="AlphaFoldDB" id="A0A372KLS8"/>
<dbReference type="Pfam" id="PF05895">
    <property type="entry name" value="DUF859"/>
    <property type="match status" value="1"/>
</dbReference>
<name>A0A372KLS8_9STRE</name>
<protein>
    <recommendedName>
        <fullName evidence="7">Phage structural protein</fullName>
    </recommendedName>
</protein>
<accession>A0A372KLS8</accession>
<evidence type="ECO:0000313" key="6">
    <source>
        <dbReference type="Proteomes" id="UP000264056"/>
    </source>
</evidence>
<evidence type="ECO:0000313" key="4">
    <source>
        <dbReference type="Proteomes" id="UP000246115"/>
    </source>
</evidence>
<dbReference type="Proteomes" id="UP000264056">
    <property type="component" value="Unassembled WGS sequence"/>
</dbReference>
<reference evidence="1" key="4">
    <citation type="journal article" date="2019" name="Int. J. Syst. Evol. Microbiol.">
        <title>Streptococcus chenjunshii sp. nov. isolated from feces of Tibetan antelopes.</title>
        <authorList>
            <person name="Tian Z."/>
            <person name="Lu S."/>
            <person name="Jin D."/>
            <person name="Yang J."/>
            <person name="Pu J."/>
            <person name="Lai X.H."/>
            <person name="Bai X.N."/>
            <person name="Wu X.M."/>
            <person name="Li J."/>
            <person name="Wang S."/>
            <person name="Xu J."/>
        </authorList>
    </citation>
    <scope>NUCLEOTIDE SEQUENCE</scope>
    <source>
        <strain evidence="1">Z15</strain>
    </source>
</reference>
<organism evidence="3 5">
    <name type="scientific">Streptococcus chenjunshii</name>
    <dbReference type="NCBI Taxonomy" id="2173853"/>
    <lineage>
        <taxon>Bacteria</taxon>
        <taxon>Bacillati</taxon>
        <taxon>Bacillota</taxon>
        <taxon>Bacilli</taxon>
        <taxon>Lactobacillales</taxon>
        <taxon>Streptococcaceae</taxon>
        <taxon>Streptococcus</taxon>
    </lineage>
</organism>
<reference evidence="3 5" key="2">
    <citation type="submission" date="2018-08" db="EMBL/GenBank/DDBJ databases">
        <title>Draft genome of Streptococcus sp. nov. Z1.</title>
        <authorList>
            <person name="Tian Z."/>
        </authorList>
    </citation>
    <scope>NUCLEOTIDE SEQUENCE [LARGE SCALE GENOMIC DNA]</scope>
    <source>
        <strain evidence="3">Z1</strain>
        <strain evidence="5">Z1(2018)</strain>
    </source>
</reference>
<keyword evidence="6" id="KW-1185">Reference proteome</keyword>
<dbReference type="CDD" id="cd19958">
    <property type="entry name" value="pyocin_knob"/>
    <property type="match status" value="1"/>
</dbReference>
<evidence type="ECO:0000313" key="2">
    <source>
        <dbReference type="EMBL" id="RFU51141.1"/>
    </source>
</evidence>
<gene>
    <name evidence="1" type="ORF">DDV21_010195</name>
    <name evidence="2" type="ORF">DDV22_05305</name>
    <name evidence="3" type="ORF">DDV23_05815</name>
</gene>
<dbReference type="Proteomes" id="UP000246115">
    <property type="component" value="Chromosome"/>
</dbReference>
<dbReference type="EMBL" id="QVQZ01000010">
    <property type="protein sequence ID" value="RFU53239.1"/>
    <property type="molecule type" value="Genomic_DNA"/>
</dbReference>
<proteinExistence type="predicted"/>
<dbReference type="InterPro" id="IPR008577">
    <property type="entry name" value="DUF859"/>
</dbReference>
<dbReference type="KEGG" id="schj:DDV21_010195"/>
<evidence type="ECO:0000313" key="3">
    <source>
        <dbReference type="EMBL" id="RFU53239.1"/>
    </source>
</evidence>